<evidence type="ECO:0000256" key="13">
    <source>
        <dbReference type="ARBA" id="ARBA00022989"/>
    </source>
</evidence>
<keyword evidence="11" id="KW-0598">Phosphotransferase system</keyword>
<name>A0A430A4N6_9ENTE</name>
<evidence type="ECO:0000256" key="14">
    <source>
        <dbReference type="ARBA" id="ARBA00023136"/>
    </source>
</evidence>
<dbReference type="PANTHER" id="PTHR30181:SF2">
    <property type="entry name" value="PTS SYSTEM MANNITOL-SPECIFIC EIICBA COMPONENT"/>
    <property type="match status" value="1"/>
</dbReference>
<keyword evidence="8" id="KW-0597">Phosphoprotein</keyword>
<comment type="caution">
    <text evidence="19">The sequence shown here is derived from an EMBL/GenBank/DDBJ whole genome shotgun (WGS) entry which is preliminary data.</text>
</comment>
<evidence type="ECO:0000313" key="19">
    <source>
        <dbReference type="EMBL" id="RSU01765.1"/>
    </source>
</evidence>
<keyword evidence="12 16" id="KW-0812">Transmembrane</keyword>
<dbReference type="PROSITE" id="PS51099">
    <property type="entry name" value="PTS_EIIB_TYPE_2"/>
    <property type="match status" value="1"/>
</dbReference>
<evidence type="ECO:0000256" key="2">
    <source>
        <dbReference type="ARBA" id="ARBA00002434"/>
    </source>
</evidence>
<keyword evidence="14 16" id="KW-0472">Membrane</keyword>
<dbReference type="SUPFAM" id="SSF52794">
    <property type="entry name" value="PTS system IIB component-like"/>
    <property type="match status" value="1"/>
</dbReference>
<keyword evidence="20" id="KW-1185">Reference proteome</keyword>
<comment type="catalytic activity">
    <reaction evidence="1">
        <text>D-mannitol(out) + N(pros)-phospho-L-histidyl-[protein] = D-mannitol 1-phosphate(in) + L-histidyl-[protein]</text>
        <dbReference type="Rhea" id="RHEA:33363"/>
        <dbReference type="Rhea" id="RHEA-COMP:9745"/>
        <dbReference type="Rhea" id="RHEA-COMP:9746"/>
        <dbReference type="ChEBI" id="CHEBI:16899"/>
        <dbReference type="ChEBI" id="CHEBI:29979"/>
        <dbReference type="ChEBI" id="CHEBI:61381"/>
        <dbReference type="ChEBI" id="CHEBI:64837"/>
        <dbReference type="EC" id="2.7.1.197"/>
    </reaction>
</comment>
<dbReference type="EC" id="2.7.1.197" evidence="4"/>
<keyword evidence="9" id="KW-0762">Sugar transport</keyword>
<dbReference type="InterPro" id="IPR003352">
    <property type="entry name" value="PTS_EIIC"/>
</dbReference>
<dbReference type="PROSITE" id="PS51104">
    <property type="entry name" value="PTS_EIIC_TYPE_2"/>
    <property type="match status" value="1"/>
</dbReference>
<dbReference type="InterPro" id="IPR013014">
    <property type="entry name" value="PTS_EIIC_2"/>
</dbReference>
<evidence type="ECO:0000259" key="18">
    <source>
        <dbReference type="PROSITE" id="PS51104"/>
    </source>
</evidence>
<comment type="function">
    <text evidence="2">The phosphoenolpyruvate-dependent sugar phosphotransferase system (sugar PTS), a major carbohydrate active transport system, catalyzes the phosphorylation of incoming sugar substrates concomitantly with their translocation across the cell membrane. The enzyme II CmtAB PTS system is involved in D-mannitol transport.</text>
</comment>
<dbReference type="CDD" id="cd05567">
    <property type="entry name" value="PTS_IIB_mannitol"/>
    <property type="match status" value="1"/>
</dbReference>
<dbReference type="InterPro" id="IPR013011">
    <property type="entry name" value="PTS_EIIB_2"/>
</dbReference>
<dbReference type="Pfam" id="PF02302">
    <property type="entry name" value="PTS_IIB"/>
    <property type="match status" value="1"/>
</dbReference>
<evidence type="ECO:0000256" key="3">
    <source>
        <dbReference type="ARBA" id="ARBA00004651"/>
    </source>
</evidence>
<evidence type="ECO:0000256" key="12">
    <source>
        <dbReference type="ARBA" id="ARBA00022692"/>
    </source>
</evidence>
<dbReference type="InterPro" id="IPR003501">
    <property type="entry name" value="PTS_EIIB_2/3"/>
</dbReference>
<dbReference type="Proteomes" id="UP000288197">
    <property type="component" value="Unassembled WGS sequence"/>
</dbReference>
<proteinExistence type="predicted"/>
<accession>A0A430A4N6</accession>
<evidence type="ECO:0000259" key="17">
    <source>
        <dbReference type="PROSITE" id="PS51099"/>
    </source>
</evidence>
<evidence type="ECO:0000256" key="8">
    <source>
        <dbReference type="ARBA" id="ARBA00022553"/>
    </source>
</evidence>
<dbReference type="GO" id="GO:0022872">
    <property type="term" value="F:protein-N(PI)-phosphohistidine-mannitol phosphotransferase system transmembrane transporter activity"/>
    <property type="evidence" value="ECO:0007669"/>
    <property type="project" value="InterPro"/>
</dbReference>
<dbReference type="InterPro" id="IPR036095">
    <property type="entry name" value="PTS_EIIB-like_sf"/>
</dbReference>
<dbReference type="InterPro" id="IPR050893">
    <property type="entry name" value="Sugar_PTS"/>
</dbReference>
<evidence type="ECO:0000256" key="9">
    <source>
        <dbReference type="ARBA" id="ARBA00022597"/>
    </source>
</evidence>
<dbReference type="PANTHER" id="PTHR30181">
    <property type="entry name" value="MANNITOL PERMEASE IIC COMPONENT"/>
    <property type="match status" value="1"/>
</dbReference>
<evidence type="ECO:0000256" key="6">
    <source>
        <dbReference type="ARBA" id="ARBA00022448"/>
    </source>
</evidence>
<feature type="transmembrane region" description="Helical" evidence="16">
    <location>
        <begin position="286"/>
        <end position="310"/>
    </location>
</feature>
<keyword evidence="7" id="KW-1003">Cell membrane</keyword>
<keyword evidence="6" id="KW-0813">Transport</keyword>
<feature type="transmembrane region" description="Helical" evidence="16">
    <location>
        <begin position="149"/>
        <end position="171"/>
    </location>
</feature>
<evidence type="ECO:0000313" key="20">
    <source>
        <dbReference type="Proteomes" id="UP000288197"/>
    </source>
</evidence>
<comment type="subcellular location">
    <subcellularLocation>
        <location evidence="3">Cell membrane</location>
        <topology evidence="3">Multi-pass membrane protein</topology>
    </subcellularLocation>
</comment>
<protein>
    <recommendedName>
        <fullName evidence="5">PTS system mannitol-specific EIICB component</fullName>
        <ecNumber evidence="4">2.7.1.197</ecNumber>
    </recommendedName>
    <alternativeName>
        <fullName evidence="15">EIICB-Mtl</fullName>
    </alternativeName>
</protein>
<reference evidence="19 20" key="1">
    <citation type="submission" date="2017-05" db="EMBL/GenBank/DDBJ databases">
        <title>Vagococcus spp. assemblies.</title>
        <authorList>
            <person name="Gulvik C.A."/>
        </authorList>
    </citation>
    <scope>NUCLEOTIDE SEQUENCE [LARGE SCALE GENOMIC DNA]</scope>
    <source>
        <strain evidence="19 20">NCFB 2497</strain>
    </source>
</reference>
<sequence length="569" mass="62906">MLLSKYQEKSEENMRKLKKYSIVFYLRELGNYLSSLIMPNLSVFIAWGLINFLANFASGKMYLLLDGTEDILINFLLPLLIGYTGGKKIDHNRGGAIAGIATLGIMVGNDNSAVLGAMIIGPIAVTCFKRLNILILKKIQNGYEMLLQNILAGVVGTLFCLVGLFVLTPIINFSTLLAISGVDFLITHHLLPLVNVIIEPLKVFFFNNAINHGVLTPLGLNMVKETGQSILFLLEVNPGPGLGILLAFSFYGNQEERKQGAGASMIHLFGGIHEVYFPFVLKEPKLFLVAILSGITGTTIFQFLNAGLTMPVSPGSIILMLTSASSYSRISLLLGVLGSALVSFILSLIILLNRNDEKNVAVEIKGESQMIDQIIVACDAGIGSSAMGASLIDKELKRLGIELPVTNQSIYEVENNRASLILVHSQLKNQLQKLAPKVQILEIDNFLDIQNNASIILDYLEDKEIDNELTTKKNISNKIEIVLLFENNVRGSQTMASELMRIKAHQLEVNLVTKKEAIEDVIYIPNSFYIVSEEFEQKYCVTKQTNTVFVMTDLFNMTEFESWLKGVKN</sequence>
<dbReference type="GO" id="GO:0090563">
    <property type="term" value="F:protein-phosphocysteine-sugar phosphotransferase activity"/>
    <property type="evidence" value="ECO:0007669"/>
    <property type="project" value="TreeGrafter"/>
</dbReference>
<organism evidence="19 20">
    <name type="scientific">Vagococcus fluvialis</name>
    <dbReference type="NCBI Taxonomy" id="2738"/>
    <lineage>
        <taxon>Bacteria</taxon>
        <taxon>Bacillati</taxon>
        <taxon>Bacillota</taxon>
        <taxon>Bacilli</taxon>
        <taxon>Lactobacillales</taxon>
        <taxon>Enterococcaceae</taxon>
        <taxon>Vagococcus</taxon>
    </lineage>
</organism>
<dbReference type="AlphaFoldDB" id="A0A430A4N6"/>
<evidence type="ECO:0000256" key="11">
    <source>
        <dbReference type="ARBA" id="ARBA00022683"/>
    </source>
</evidence>
<feature type="transmembrane region" description="Helical" evidence="16">
    <location>
        <begin position="330"/>
        <end position="352"/>
    </location>
</feature>
<evidence type="ECO:0000256" key="5">
    <source>
        <dbReference type="ARBA" id="ARBA00021825"/>
    </source>
</evidence>
<dbReference type="GO" id="GO:0009401">
    <property type="term" value="P:phosphoenolpyruvate-dependent sugar phosphotransferase system"/>
    <property type="evidence" value="ECO:0007669"/>
    <property type="project" value="UniProtKB-KW"/>
</dbReference>
<evidence type="ECO:0000256" key="1">
    <source>
        <dbReference type="ARBA" id="ARBA00001655"/>
    </source>
</evidence>
<dbReference type="GO" id="GO:0005886">
    <property type="term" value="C:plasma membrane"/>
    <property type="evidence" value="ECO:0007669"/>
    <property type="project" value="UniProtKB-SubCell"/>
</dbReference>
<evidence type="ECO:0000256" key="4">
    <source>
        <dbReference type="ARBA" id="ARBA00011909"/>
    </source>
</evidence>
<feature type="domain" description="PTS EIIC type-2" evidence="18">
    <location>
        <begin position="29"/>
        <end position="364"/>
    </location>
</feature>
<dbReference type="Pfam" id="PF02378">
    <property type="entry name" value="PTS_EIIC"/>
    <property type="match status" value="1"/>
</dbReference>
<feature type="transmembrane region" description="Helical" evidence="16">
    <location>
        <begin position="95"/>
        <end position="128"/>
    </location>
</feature>
<feature type="domain" description="PTS EIIB type-2" evidence="17">
    <location>
        <begin position="372"/>
        <end position="464"/>
    </location>
</feature>
<keyword evidence="13 16" id="KW-1133">Transmembrane helix</keyword>
<gene>
    <name evidence="19" type="ORF">CBF32_07135</name>
</gene>
<dbReference type="RefSeq" id="WP_114289649.1">
    <property type="nucleotide sequence ID" value="NZ_CP122523.1"/>
</dbReference>
<evidence type="ECO:0000256" key="7">
    <source>
        <dbReference type="ARBA" id="ARBA00022475"/>
    </source>
</evidence>
<dbReference type="InterPro" id="IPR029503">
    <property type="entry name" value="PTS_EIIB_mannitol"/>
</dbReference>
<keyword evidence="10" id="KW-0808">Transferase</keyword>
<dbReference type="EMBL" id="NGJX01000006">
    <property type="protein sequence ID" value="RSU01765.1"/>
    <property type="molecule type" value="Genomic_DNA"/>
</dbReference>
<evidence type="ECO:0000256" key="16">
    <source>
        <dbReference type="SAM" id="Phobius"/>
    </source>
</evidence>
<evidence type="ECO:0000256" key="10">
    <source>
        <dbReference type="ARBA" id="ARBA00022679"/>
    </source>
</evidence>
<dbReference type="Gene3D" id="3.40.50.2300">
    <property type="match status" value="1"/>
</dbReference>
<feature type="transmembrane region" description="Helical" evidence="16">
    <location>
        <begin position="32"/>
        <end position="54"/>
    </location>
</feature>
<feature type="transmembrane region" description="Helical" evidence="16">
    <location>
        <begin position="177"/>
        <end position="198"/>
    </location>
</feature>
<evidence type="ECO:0000256" key="15">
    <source>
        <dbReference type="ARBA" id="ARBA00033349"/>
    </source>
</evidence>
<dbReference type="OrthoDB" id="9814222at2"/>